<gene>
    <name evidence="2" type="ORF">DM558_08670</name>
</gene>
<dbReference type="Proteomes" id="UP000273143">
    <property type="component" value="Chromosome"/>
</dbReference>
<evidence type="ECO:0000313" key="2">
    <source>
        <dbReference type="EMBL" id="AZS50850.1"/>
    </source>
</evidence>
<reference evidence="3" key="1">
    <citation type="submission" date="2018-06" db="EMBL/GenBank/DDBJ databases">
        <title>Complete genome of Pseudomonas insecticola strain QZS01.</title>
        <authorList>
            <person name="Wang J."/>
            <person name="Su Q."/>
        </authorList>
    </citation>
    <scope>NUCLEOTIDE SEQUENCE [LARGE SCALE GENOMIC DNA]</scope>
    <source>
        <strain evidence="3">QZS01</strain>
    </source>
</reference>
<proteinExistence type="predicted"/>
<accession>A0A3Q9JJB6</accession>
<dbReference type="InterPro" id="IPR002881">
    <property type="entry name" value="DUF58"/>
</dbReference>
<feature type="domain" description="DUF58" evidence="1">
    <location>
        <begin position="59"/>
        <end position="276"/>
    </location>
</feature>
<dbReference type="EMBL" id="CP029822">
    <property type="protein sequence ID" value="AZS50850.1"/>
    <property type="molecule type" value="Genomic_DNA"/>
</dbReference>
<dbReference type="Pfam" id="PF01882">
    <property type="entry name" value="DUF58"/>
    <property type="match status" value="1"/>
</dbReference>
<organism evidence="2 3">
    <name type="scientific">Entomomonas moraniae</name>
    <dbReference type="NCBI Taxonomy" id="2213226"/>
    <lineage>
        <taxon>Bacteria</taxon>
        <taxon>Pseudomonadati</taxon>
        <taxon>Pseudomonadota</taxon>
        <taxon>Gammaproteobacteria</taxon>
        <taxon>Pseudomonadales</taxon>
        <taxon>Pseudomonadaceae</taxon>
        <taxon>Entomomonas</taxon>
    </lineage>
</organism>
<dbReference type="KEGG" id="emo:DM558_08670"/>
<name>A0A3Q9JJB6_9GAMM</name>
<dbReference type="PANTHER" id="PTHR33608">
    <property type="entry name" value="BLL2464 PROTEIN"/>
    <property type="match status" value="1"/>
</dbReference>
<sequence length="312" mass="35803">MPHSLHTINEQHIHVSLQELLDIRYQLKGLSLFAANNRRSPLVGSHHSKLRGRGIDFDQVRLYLPGDDIRSIDWRVTARSQQAHTKIFHEEKERPVFILLEQSKPLFLGTQHSLKSVVSAQLASLLGWAALDNNDRIGGLVFNEQNQRLIRPRLSKRSLLQLLHYIEQMNTDLTTNTQSSSTSSLLTALKQVKEALRPGSLLFIIIDERNLDEACQQTLKHLSIHLDIVLLPVYDLIDRELPRAGLLRFAQGDRELIIDTNNHRLRMAYEARAQERQLMWQALAKKITAQLLPINTAQSVIEQIRPLLGMHY</sequence>
<dbReference type="RefSeq" id="WP_127163486.1">
    <property type="nucleotide sequence ID" value="NZ_CP029822.1"/>
</dbReference>
<dbReference type="AlphaFoldDB" id="A0A3Q9JJB6"/>
<protein>
    <submittedName>
        <fullName evidence="2">DUF58 domain-containing protein</fullName>
    </submittedName>
</protein>
<dbReference type="PANTHER" id="PTHR33608:SF12">
    <property type="entry name" value="DUF58 DOMAIN-CONTAINING PROTEIN"/>
    <property type="match status" value="1"/>
</dbReference>
<evidence type="ECO:0000313" key="3">
    <source>
        <dbReference type="Proteomes" id="UP000273143"/>
    </source>
</evidence>
<evidence type="ECO:0000259" key="1">
    <source>
        <dbReference type="Pfam" id="PF01882"/>
    </source>
</evidence>
<keyword evidence="3" id="KW-1185">Reference proteome</keyword>